<dbReference type="Gene3D" id="3.20.20.150">
    <property type="entry name" value="Divalent-metal-dependent TIM barrel enzymes"/>
    <property type="match status" value="1"/>
</dbReference>
<dbReference type="OrthoDB" id="9798407at2"/>
<name>Q7UQD5_RHOBA</name>
<dbReference type="AlphaFoldDB" id="Q7UQD5"/>
<protein>
    <recommendedName>
        <fullName evidence="1">Xylose isomerase-like TIM barrel domain-containing protein</fullName>
    </recommendedName>
</protein>
<dbReference type="KEGG" id="rba:RB6386"/>
<dbReference type="SUPFAM" id="SSF51658">
    <property type="entry name" value="Xylose isomerase-like"/>
    <property type="match status" value="1"/>
</dbReference>
<keyword evidence="3" id="KW-1185">Reference proteome</keyword>
<dbReference type="InterPro" id="IPR050312">
    <property type="entry name" value="IolE/XylAMocC-like"/>
</dbReference>
<dbReference type="PATRIC" id="fig|243090.15.peg.3084"/>
<dbReference type="EnsemblBacteria" id="CAD74768">
    <property type="protein sequence ID" value="CAD74768"/>
    <property type="gene ID" value="RB6386"/>
</dbReference>
<dbReference type="InterPro" id="IPR013022">
    <property type="entry name" value="Xyl_isomerase-like_TIM-brl"/>
</dbReference>
<proteinExistence type="predicted"/>
<dbReference type="STRING" id="243090.RB6386"/>
<dbReference type="HOGENOM" id="CLU_059523_1_2_0"/>
<dbReference type="InterPro" id="IPR036237">
    <property type="entry name" value="Xyl_isomerase-like_sf"/>
</dbReference>
<dbReference type="InParanoid" id="Q7UQD5"/>
<evidence type="ECO:0000259" key="1">
    <source>
        <dbReference type="Pfam" id="PF01261"/>
    </source>
</evidence>
<organism evidence="2 3">
    <name type="scientific">Rhodopirellula baltica (strain DSM 10527 / NCIMB 13988 / SH1)</name>
    <dbReference type="NCBI Taxonomy" id="243090"/>
    <lineage>
        <taxon>Bacteria</taxon>
        <taxon>Pseudomonadati</taxon>
        <taxon>Planctomycetota</taxon>
        <taxon>Planctomycetia</taxon>
        <taxon>Pirellulales</taxon>
        <taxon>Pirellulaceae</taxon>
        <taxon>Rhodopirellula</taxon>
    </lineage>
</organism>
<dbReference type="Proteomes" id="UP000001025">
    <property type="component" value="Chromosome"/>
</dbReference>
<dbReference type="EMBL" id="BX294144">
    <property type="protein sequence ID" value="CAD74768.1"/>
    <property type="molecule type" value="Genomic_DNA"/>
</dbReference>
<accession>Q7UQD5</accession>
<sequence length="380" mass="42030">MKPASGAKHSDESTATEAACRNLLRRVLRFTCSSVPHPFWHLCTSVPMKTPSIHRRTALQLTATSAMAAWLAQPLILLAQEAEKTAAEGGQPLPYMDRIGLQLYTLRDAMKADPEGTLKAVAEAGYRQVELMNIDDEAVRLAAIARDNGLIVHSAFMDFNVIAEPEKDGVGSVETTLELAERIGLRHVVFGYIAKHQRDTADKCRAIADRANKAADQTRNAGMRMCYHNHSFEFATFNGGAAEEVNTEANSNEDEKKANKLTAFDIFVERFDPHKMEFELDVFWAKIGGRDPIEMMRRLAGRISQVHLKDLKKDTPVITDEGQVPNDAFKELGNGIIDIPAVMNLAREIGVDQCHVEQDQSPAPLDSVRESYSFLKGAPA</sequence>
<gene>
    <name evidence="2" type="ordered locus">RB6386</name>
</gene>
<dbReference type="Pfam" id="PF01261">
    <property type="entry name" value="AP_endonuc_2"/>
    <property type="match status" value="1"/>
</dbReference>
<reference evidence="2 3" key="1">
    <citation type="journal article" date="2003" name="Proc. Natl. Acad. Sci. U.S.A.">
        <title>Complete genome sequence of the marine planctomycete Pirellula sp. strain 1.</title>
        <authorList>
            <person name="Gloeckner F.O."/>
            <person name="Kube M."/>
            <person name="Bauer M."/>
            <person name="Teeling H."/>
            <person name="Lombardot T."/>
            <person name="Ludwig W."/>
            <person name="Gade D."/>
            <person name="Beck A."/>
            <person name="Borzym K."/>
            <person name="Heitmann K."/>
            <person name="Rabus R."/>
            <person name="Schlesner H."/>
            <person name="Amann R."/>
            <person name="Reinhardt R."/>
        </authorList>
    </citation>
    <scope>NUCLEOTIDE SEQUENCE [LARGE SCALE GENOMIC DNA]</scope>
    <source>
        <strain evidence="3">DSM 10527 / NCIMB 13988 / SH1</strain>
    </source>
</reference>
<dbReference type="PANTHER" id="PTHR12110:SF41">
    <property type="entry name" value="INOSOSE DEHYDRATASE"/>
    <property type="match status" value="1"/>
</dbReference>
<dbReference type="eggNOG" id="COG1082">
    <property type="taxonomic scope" value="Bacteria"/>
</dbReference>
<evidence type="ECO:0000313" key="2">
    <source>
        <dbReference type="EMBL" id="CAD74768.1"/>
    </source>
</evidence>
<dbReference type="PANTHER" id="PTHR12110">
    <property type="entry name" value="HYDROXYPYRUVATE ISOMERASE"/>
    <property type="match status" value="1"/>
</dbReference>
<feature type="domain" description="Xylose isomerase-like TIM barrel" evidence="1">
    <location>
        <begin position="118"/>
        <end position="376"/>
    </location>
</feature>
<evidence type="ECO:0000313" key="3">
    <source>
        <dbReference type="Proteomes" id="UP000001025"/>
    </source>
</evidence>